<dbReference type="Pfam" id="PF13676">
    <property type="entry name" value="TIR_2"/>
    <property type="match status" value="1"/>
</dbReference>
<evidence type="ECO:0000313" key="3">
    <source>
        <dbReference type="EMBL" id="PVD30541.1"/>
    </source>
</evidence>
<gene>
    <name evidence="3" type="ORF">C0Q70_09809</name>
</gene>
<evidence type="ECO:0000259" key="2">
    <source>
        <dbReference type="Pfam" id="PF13676"/>
    </source>
</evidence>
<dbReference type="Gene3D" id="3.40.50.10140">
    <property type="entry name" value="Toll/interleukin-1 receptor homology (TIR) domain"/>
    <property type="match status" value="1"/>
</dbReference>
<dbReference type="PANTHER" id="PTHR47508">
    <property type="entry name" value="SAM DOMAIN-CONTAINING PROTEIN-RELATED"/>
    <property type="match status" value="1"/>
</dbReference>
<dbReference type="Proteomes" id="UP000245119">
    <property type="component" value="Linkage Group LG5"/>
</dbReference>
<evidence type="ECO:0000313" key="4">
    <source>
        <dbReference type="Proteomes" id="UP000245119"/>
    </source>
</evidence>
<dbReference type="PANTHER" id="PTHR47508:SF3">
    <property type="entry name" value="TIR DOMAIN-CONTAINING PROTEIN"/>
    <property type="match status" value="1"/>
</dbReference>
<feature type="compositionally biased region" description="Polar residues" evidence="1">
    <location>
        <begin position="770"/>
        <end position="784"/>
    </location>
</feature>
<feature type="region of interest" description="Disordered" evidence="1">
    <location>
        <begin position="754"/>
        <end position="784"/>
    </location>
</feature>
<dbReference type="InterPro" id="IPR035897">
    <property type="entry name" value="Toll_tir_struct_dom_sf"/>
</dbReference>
<sequence>MNRSHVFPPALGFVHHKEKPKIGIKNKAGIPLGFVFSEPEQTLANLRSVLNREVAFFSGIHDKYQFLDGNGWPVNKPMEDSTWVSEVLLSSCVLVCSDFCGVEADDVDGSPSLPREPPNKRHKGLKQLSFSTCKDFERQWSSNSSVHLSPPHFATAPVSTDSNTDHLSQSNTRKQLLISYVRAEAAEYAVHLKNKLAELGHSVYLDVHEIKIGVDWQDSLNFAVSNCEIFIPLVTPRYGETLWTNREVKLADVLGKYILPVSFLTDWPPRCLAIQFATTQYISCRKQQQQQQLEEHGNSQGELFLLVVTETSITEKGIITNTYIQTYLYLNLHRDAYRTFMGKLPCSNRSLSEPEDIPPTTSKPLVVVCLHPFQSDFGQELKCWLENGSYMVWLSCELGFPANDPETQPLALSQQSDGDGANPLEDHIKRFQDVADRASIILVILSKKFSKSSTCKQQLFYCEQRKPIIPVHYEKFTMPSWLSMLIGSDSLEGVHLHNYKQTLQARIQRMLSPAAKENLEEWSKEAKIYHSVEHIRKTIKIDNCVYITGSTSFFNPRSEEICRSIGKSLAYVDNISIATGGFFGVGETVAQAFHEEVQHRLQKKDVWHILPDRDSKDWSKQAKQNLDGTFAVASFGKTLFCGDSVRQRETIVGRCFEVCILIEGAAHETEEFAWNDHVVVPVICTGGATSGDLSVPHKIFKVPQGVSPSDWEYLHYSDISVDDIGKCVSRIVSGILQHLASSKEAEAVLLSSPRTPVSSSFSPKNSKSSLTARTPKTSPSPVKSKFSLNTMKTMLLE</sequence>
<comment type="caution">
    <text evidence="3">The sequence shown here is derived from an EMBL/GenBank/DDBJ whole genome shotgun (WGS) entry which is preliminary data.</text>
</comment>
<dbReference type="OrthoDB" id="10062307at2759"/>
<dbReference type="EMBL" id="PZQS01000005">
    <property type="protein sequence ID" value="PVD30541.1"/>
    <property type="molecule type" value="Genomic_DNA"/>
</dbReference>
<feature type="domain" description="TIR" evidence="2">
    <location>
        <begin position="178"/>
        <end position="293"/>
    </location>
</feature>
<dbReference type="InterPro" id="IPR000157">
    <property type="entry name" value="TIR_dom"/>
</dbReference>
<keyword evidence="4" id="KW-1185">Reference proteome</keyword>
<feature type="compositionally biased region" description="Low complexity" evidence="1">
    <location>
        <begin position="754"/>
        <end position="769"/>
    </location>
</feature>
<dbReference type="AlphaFoldDB" id="A0A2T7PAV5"/>
<proteinExistence type="predicted"/>
<name>A0A2T7PAV5_POMCA</name>
<organism evidence="3 4">
    <name type="scientific">Pomacea canaliculata</name>
    <name type="common">Golden apple snail</name>
    <dbReference type="NCBI Taxonomy" id="400727"/>
    <lineage>
        <taxon>Eukaryota</taxon>
        <taxon>Metazoa</taxon>
        <taxon>Spiralia</taxon>
        <taxon>Lophotrochozoa</taxon>
        <taxon>Mollusca</taxon>
        <taxon>Gastropoda</taxon>
        <taxon>Caenogastropoda</taxon>
        <taxon>Architaenioglossa</taxon>
        <taxon>Ampullarioidea</taxon>
        <taxon>Ampullariidae</taxon>
        <taxon>Pomacea</taxon>
    </lineage>
</organism>
<dbReference type="SUPFAM" id="SSF52200">
    <property type="entry name" value="Toll/Interleukin receptor TIR domain"/>
    <property type="match status" value="2"/>
</dbReference>
<reference evidence="3 4" key="1">
    <citation type="submission" date="2018-04" db="EMBL/GenBank/DDBJ databases">
        <title>The genome of golden apple snail Pomacea canaliculata provides insight into stress tolerance and invasive adaptation.</title>
        <authorList>
            <person name="Liu C."/>
            <person name="Liu B."/>
            <person name="Ren Y."/>
            <person name="Zhang Y."/>
            <person name="Wang H."/>
            <person name="Li S."/>
            <person name="Jiang F."/>
            <person name="Yin L."/>
            <person name="Zhang G."/>
            <person name="Qian W."/>
            <person name="Fan W."/>
        </authorList>
    </citation>
    <scope>NUCLEOTIDE SEQUENCE [LARGE SCALE GENOMIC DNA]</scope>
    <source>
        <strain evidence="3">SZHN2017</strain>
        <tissue evidence="3">Muscle</tissue>
    </source>
</reference>
<dbReference type="GO" id="GO:0007165">
    <property type="term" value="P:signal transduction"/>
    <property type="evidence" value="ECO:0007669"/>
    <property type="project" value="InterPro"/>
</dbReference>
<evidence type="ECO:0000256" key="1">
    <source>
        <dbReference type="SAM" id="MobiDB-lite"/>
    </source>
</evidence>
<accession>A0A2T7PAV5</accession>
<protein>
    <recommendedName>
        <fullName evidence="2">TIR domain-containing protein</fullName>
    </recommendedName>
</protein>